<evidence type="ECO:0000256" key="1">
    <source>
        <dbReference type="SAM" id="SignalP"/>
    </source>
</evidence>
<gene>
    <name evidence="3" type="ORF">EB796_005046</name>
</gene>
<comment type="caution">
    <text evidence="3">The sequence shown here is derived from an EMBL/GenBank/DDBJ whole genome shotgun (WGS) entry which is preliminary data.</text>
</comment>
<dbReference type="FunFam" id="2.60.120.10:FF:000299">
    <property type="entry name" value="Predicted protein"/>
    <property type="match status" value="1"/>
</dbReference>
<reference evidence="3" key="1">
    <citation type="submission" date="2020-06" db="EMBL/GenBank/DDBJ databases">
        <title>Draft genome of Bugula neritina, a colonial animal packing powerful symbionts and potential medicines.</title>
        <authorList>
            <person name="Rayko M."/>
        </authorList>
    </citation>
    <scope>NUCLEOTIDE SEQUENCE [LARGE SCALE GENOMIC DNA]</scope>
    <source>
        <strain evidence="3">Kwan_BN1</strain>
    </source>
</reference>
<evidence type="ECO:0000313" key="3">
    <source>
        <dbReference type="EMBL" id="KAF6036653.1"/>
    </source>
</evidence>
<feature type="chain" id="PRO_5029568656" description="JmjC domain-containing protein" evidence="1">
    <location>
        <begin position="23"/>
        <end position="530"/>
    </location>
</feature>
<organism evidence="3 4">
    <name type="scientific">Bugula neritina</name>
    <name type="common">Brown bryozoan</name>
    <name type="synonym">Sertularia neritina</name>
    <dbReference type="NCBI Taxonomy" id="10212"/>
    <lineage>
        <taxon>Eukaryota</taxon>
        <taxon>Metazoa</taxon>
        <taxon>Spiralia</taxon>
        <taxon>Lophotrochozoa</taxon>
        <taxon>Bryozoa</taxon>
        <taxon>Gymnolaemata</taxon>
        <taxon>Cheilostomatida</taxon>
        <taxon>Flustrina</taxon>
        <taxon>Buguloidea</taxon>
        <taxon>Bugulidae</taxon>
        <taxon>Bugula</taxon>
    </lineage>
</organism>
<dbReference type="InterPro" id="IPR041667">
    <property type="entry name" value="Cupin_8"/>
</dbReference>
<proteinExistence type="predicted"/>
<name>A0A7J7KEL8_BUGNE</name>
<accession>A0A7J7KEL8</accession>
<evidence type="ECO:0000259" key="2">
    <source>
        <dbReference type="PROSITE" id="PS51184"/>
    </source>
</evidence>
<feature type="signal peptide" evidence="1">
    <location>
        <begin position="1"/>
        <end position="22"/>
    </location>
</feature>
<dbReference type="Gene3D" id="2.60.120.10">
    <property type="entry name" value="Jelly Rolls"/>
    <property type="match status" value="1"/>
</dbReference>
<dbReference type="EMBL" id="VXIV02000691">
    <property type="protein sequence ID" value="KAF6036653.1"/>
    <property type="molecule type" value="Genomic_DNA"/>
</dbReference>
<dbReference type="InterPro" id="IPR003347">
    <property type="entry name" value="JmjC_dom"/>
</dbReference>
<dbReference type="PANTHER" id="PTHR12461">
    <property type="entry name" value="HYPOXIA-INDUCIBLE FACTOR 1 ALPHA INHIBITOR-RELATED"/>
    <property type="match status" value="1"/>
</dbReference>
<keyword evidence="1" id="KW-0732">Signal</keyword>
<dbReference type="InterPro" id="IPR014710">
    <property type="entry name" value="RmlC-like_jellyroll"/>
</dbReference>
<dbReference type="PROSITE" id="PS51184">
    <property type="entry name" value="JMJC"/>
    <property type="match status" value="1"/>
</dbReference>
<dbReference type="AlphaFoldDB" id="A0A7J7KEL8"/>
<dbReference type="OrthoDB" id="415358at2759"/>
<sequence>MSFSSTTKLSLLLLSYLVVHNASISHHQNNFSIPDKYSDLNKCLVVPRVKPGLSDKYTCDLADVKGCDDELLCTQWLLDVQNAFVDEGAVFFVKSQHDIEKTAWLFSSWKDIRCSECSIVVYDKPAIDRECLMSALPTSPHPPAVINQTSVSHAVNEINTICNTFRGSNGNLNSQGIHRSYILDNLFSVKQMTNHAESVQVFGVKGQSKPLLPTCEKVSVNSWDEFFTNYLQFSKPVIIENVASAWKANTLWTNAYLKKKYGNMSVHIKLSPTTDYEGIEKADLWKPPESFKVPHIVKKKLQFPDLVVPRPAPVNMRFAQYLDLMKNISEGMLTNISAYLEYSSIRQYFPELEQDLVEMPFVKNKLHLKHLNIWLSDGNTLGKLHFDPFDNFLCMIDGKKELILFEPHNNTQLYETHIPEAQFTVDLETFQFARKELLESTSMVMSPLDIKKPDYERFPKFQNTLPLNCTIEEGDVLFMPAFWWHEVQSYPNHFKKRNLAVNFWYEPFLTKEFPCSECKLDINPLYKNLL</sequence>
<keyword evidence="4" id="KW-1185">Reference proteome</keyword>
<dbReference type="SMART" id="SM00558">
    <property type="entry name" value="JmjC"/>
    <property type="match status" value="1"/>
</dbReference>
<dbReference type="Pfam" id="PF13621">
    <property type="entry name" value="Cupin_8"/>
    <property type="match status" value="1"/>
</dbReference>
<protein>
    <recommendedName>
        <fullName evidence="2">JmjC domain-containing protein</fullName>
    </recommendedName>
</protein>
<feature type="domain" description="JmjC" evidence="2">
    <location>
        <begin position="329"/>
        <end position="522"/>
    </location>
</feature>
<dbReference type="PANTHER" id="PTHR12461:SF83">
    <property type="entry name" value="JMJC DOMAIN-CONTAINING PROTEIN"/>
    <property type="match status" value="1"/>
</dbReference>
<evidence type="ECO:0000313" key="4">
    <source>
        <dbReference type="Proteomes" id="UP000593567"/>
    </source>
</evidence>
<dbReference type="Proteomes" id="UP000593567">
    <property type="component" value="Unassembled WGS sequence"/>
</dbReference>
<dbReference type="SUPFAM" id="SSF51197">
    <property type="entry name" value="Clavaminate synthase-like"/>
    <property type="match status" value="1"/>
</dbReference>